<accession>A0A0J1B488</accession>
<protein>
    <submittedName>
        <fullName evidence="2">Uncharacterized protein</fullName>
    </submittedName>
</protein>
<feature type="compositionally biased region" description="Acidic residues" evidence="1">
    <location>
        <begin position="409"/>
        <end position="419"/>
    </location>
</feature>
<feature type="region of interest" description="Disordered" evidence="1">
    <location>
        <begin position="263"/>
        <end position="322"/>
    </location>
</feature>
<dbReference type="RefSeq" id="XP_018278950.1">
    <property type="nucleotide sequence ID" value="XM_018423147.1"/>
</dbReference>
<feature type="region of interest" description="Disordered" evidence="1">
    <location>
        <begin position="137"/>
        <end position="156"/>
    </location>
</feature>
<dbReference type="EMBL" id="KQ087205">
    <property type="protein sequence ID" value="KLT42459.1"/>
    <property type="molecule type" value="Genomic_DNA"/>
</dbReference>
<gene>
    <name evidence="2" type="ORF">CC85DRAFT_285542</name>
</gene>
<evidence type="ECO:0000313" key="2">
    <source>
        <dbReference type="EMBL" id="KLT42459.1"/>
    </source>
</evidence>
<sequence>MGVGYDFRANFWKAFVEKMPSAEVLNGDVQLEAYRNNLEKASMYFAAGFQVPRPKDAQLLAAFEDFLPFYPWEDRVVRKSDVQLAFERSAHGEPFRDLLKRGQTGGINAYWTHFFKRFSPRWVNTYPALLQTDTLPNVEKSPRKRRTSAPRTKLAHQSSMPDIEYLAIEQQNTGSYASSSKPTTPAMPPFPDSLAGPDPASVPFMESRLATNQFCKLQDTPMLPQSSTQPAPPLLEDLFQMFLPTESGSLALPHFVFPQGESNEGCTNLGPPSLTGVPDVDGNGRDSRPLPSLGGSSRPYDLSRFLHPEPHPSNLGASMSMIASPSLPNLPSSILDPADPCGAQQSHTHGPDLGPSYDPALAVTFATLEELFNPHSLQPGPDTAAVGFEQSQARNDSFSNGAHFLGQFDDADEDGSGFY</sequence>
<feature type="compositionally biased region" description="Polar residues" evidence="1">
    <location>
        <begin position="174"/>
        <end position="183"/>
    </location>
</feature>
<feature type="region of interest" description="Disordered" evidence="1">
    <location>
        <begin position="174"/>
        <end position="203"/>
    </location>
</feature>
<evidence type="ECO:0000256" key="1">
    <source>
        <dbReference type="SAM" id="MobiDB-lite"/>
    </source>
</evidence>
<organism evidence="2 3">
    <name type="scientific">Cutaneotrichosporon oleaginosum</name>
    <dbReference type="NCBI Taxonomy" id="879819"/>
    <lineage>
        <taxon>Eukaryota</taxon>
        <taxon>Fungi</taxon>
        <taxon>Dikarya</taxon>
        <taxon>Basidiomycota</taxon>
        <taxon>Agaricomycotina</taxon>
        <taxon>Tremellomycetes</taxon>
        <taxon>Trichosporonales</taxon>
        <taxon>Trichosporonaceae</taxon>
        <taxon>Cutaneotrichosporon</taxon>
    </lineage>
</organism>
<feature type="compositionally biased region" description="Polar residues" evidence="1">
    <location>
        <begin position="389"/>
        <end position="400"/>
    </location>
</feature>
<evidence type="ECO:0000313" key="3">
    <source>
        <dbReference type="Proteomes" id="UP000053611"/>
    </source>
</evidence>
<proteinExistence type="predicted"/>
<dbReference type="AlphaFoldDB" id="A0A0J1B488"/>
<dbReference type="GeneID" id="28983750"/>
<name>A0A0J1B488_9TREE</name>
<keyword evidence="3" id="KW-1185">Reference proteome</keyword>
<feature type="region of interest" description="Disordered" evidence="1">
    <location>
        <begin position="375"/>
        <end position="419"/>
    </location>
</feature>
<dbReference type="Proteomes" id="UP000053611">
    <property type="component" value="Unassembled WGS sequence"/>
</dbReference>
<reference evidence="2 3" key="1">
    <citation type="submission" date="2015-03" db="EMBL/GenBank/DDBJ databases">
        <title>Genomics and transcriptomics of the oil-accumulating basidiomycete yeast T. oleaginosus allow insights into substrate utilization and the diverse evolutionary trajectories of mating systems in fungi.</title>
        <authorList>
            <consortium name="DOE Joint Genome Institute"/>
            <person name="Kourist R."/>
            <person name="Kracht O."/>
            <person name="Bracharz F."/>
            <person name="Lipzen A."/>
            <person name="Nolan M."/>
            <person name="Ohm R."/>
            <person name="Grigoriev I."/>
            <person name="Sun S."/>
            <person name="Heitman J."/>
            <person name="Bruck T."/>
            <person name="Nowrousian M."/>
        </authorList>
    </citation>
    <scope>NUCLEOTIDE SEQUENCE [LARGE SCALE GENOMIC DNA]</scope>
    <source>
        <strain evidence="2 3">IBC0246</strain>
    </source>
</reference>